<evidence type="ECO:0000256" key="4">
    <source>
        <dbReference type="ARBA" id="ARBA00022692"/>
    </source>
</evidence>
<protein>
    <submittedName>
        <fullName evidence="9">Accessory gene regulator B family protein</fullName>
    </submittedName>
</protein>
<keyword evidence="5" id="KW-0378">Hydrolase</keyword>
<evidence type="ECO:0000256" key="5">
    <source>
        <dbReference type="ARBA" id="ARBA00022801"/>
    </source>
</evidence>
<accession>A0ABR8PPK2</accession>
<feature type="transmembrane region" description="Helical" evidence="8">
    <location>
        <begin position="87"/>
        <end position="105"/>
    </location>
</feature>
<comment type="caution">
    <text evidence="9">The sequence shown here is derived from an EMBL/GenBank/DDBJ whole genome shotgun (WGS) entry which is preliminary data.</text>
</comment>
<sequence>MKERAKRNSIPELISEKIVEIVGQNREITELDKKKLVYYIYVLYVNITKMVIILAIACLLNIFKEVFIIWAFFAIQRKFAFGIHSSNSISCTIVSILIFIGGGLVNKYFTLPIYIVYLIYAMVLLAYIIYAPADTESRPLVGKKLRKKFKIKTIVTFTFLFALVMILNSHQIKTLFAISALAETISILPITYKVFKRRYNNYEYFKKGRK</sequence>
<keyword evidence="2" id="KW-0673">Quorum sensing</keyword>
<organism evidence="9 10">
    <name type="scientific">Clostridium cibarium</name>
    <dbReference type="NCBI Taxonomy" id="2762247"/>
    <lineage>
        <taxon>Bacteria</taxon>
        <taxon>Bacillati</taxon>
        <taxon>Bacillota</taxon>
        <taxon>Clostridia</taxon>
        <taxon>Eubacteriales</taxon>
        <taxon>Clostridiaceae</taxon>
        <taxon>Clostridium</taxon>
    </lineage>
</organism>
<keyword evidence="4 8" id="KW-0812">Transmembrane</keyword>
<evidence type="ECO:0000313" key="10">
    <source>
        <dbReference type="Proteomes" id="UP000627781"/>
    </source>
</evidence>
<keyword evidence="3" id="KW-0645">Protease</keyword>
<proteinExistence type="predicted"/>
<dbReference type="EMBL" id="JACSRA010000002">
    <property type="protein sequence ID" value="MBD7910109.1"/>
    <property type="molecule type" value="Genomic_DNA"/>
</dbReference>
<keyword evidence="7 8" id="KW-0472">Membrane</keyword>
<evidence type="ECO:0000256" key="3">
    <source>
        <dbReference type="ARBA" id="ARBA00022670"/>
    </source>
</evidence>
<evidence type="ECO:0000313" key="9">
    <source>
        <dbReference type="EMBL" id="MBD7910109.1"/>
    </source>
</evidence>
<dbReference type="RefSeq" id="WP_143314574.1">
    <property type="nucleotide sequence ID" value="NZ_JACSRA010000002.1"/>
</dbReference>
<feature type="transmembrane region" description="Helical" evidence="8">
    <location>
        <begin position="51"/>
        <end position="75"/>
    </location>
</feature>
<keyword evidence="1" id="KW-1003">Cell membrane</keyword>
<feature type="transmembrane region" description="Helical" evidence="8">
    <location>
        <begin position="111"/>
        <end position="130"/>
    </location>
</feature>
<evidence type="ECO:0000256" key="1">
    <source>
        <dbReference type="ARBA" id="ARBA00022475"/>
    </source>
</evidence>
<evidence type="ECO:0000256" key="2">
    <source>
        <dbReference type="ARBA" id="ARBA00022654"/>
    </source>
</evidence>
<dbReference type="InterPro" id="IPR006741">
    <property type="entry name" value="AgrB"/>
</dbReference>
<dbReference type="Pfam" id="PF04647">
    <property type="entry name" value="AgrB"/>
    <property type="match status" value="1"/>
</dbReference>
<reference evidence="9 10" key="1">
    <citation type="submission" date="2020-08" db="EMBL/GenBank/DDBJ databases">
        <title>A Genomic Blueprint of the Chicken Gut Microbiome.</title>
        <authorList>
            <person name="Gilroy R."/>
            <person name="Ravi A."/>
            <person name="Getino M."/>
            <person name="Pursley I."/>
            <person name="Horton D.L."/>
            <person name="Alikhan N.-F."/>
            <person name="Baker D."/>
            <person name="Gharbi K."/>
            <person name="Hall N."/>
            <person name="Watson M."/>
            <person name="Adriaenssens E.M."/>
            <person name="Foster-Nyarko E."/>
            <person name="Jarju S."/>
            <person name="Secka A."/>
            <person name="Antonio M."/>
            <person name="Oren A."/>
            <person name="Chaudhuri R."/>
            <person name="La Ragione R.M."/>
            <person name="Hildebrand F."/>
            <person name="Pallen M.J."/>
        </authorList>
    </citation>
    <scope>NUCLEOTIDE SEQUENCE [LARGE SCALE GENOMIC DNA]</scope>
    <source>
        <strain evidence="9 10">Sa3CVN1</strain>
    </source>
</reference>
<feature type="transmembrane region" description="Helical" evidence="8">
    <location>
        <begin position="175"/>
        <end position="195"/>
    </location>
</feature>
<evidence type="ECO:0000256" key="6">
    <source>
        <dbReference type="ARBA" id="ARBA00022989"/>
    </source>
</evidence>
<dbReference type="Proteomes" id="UP000627781">
    <property type="component" value="Unassembled WGS sequence"/>
</dbReference>
<evidence type="ECO:0000256" key="8">
    <source>
        <dbReference type="SAM" id="Phobius"/>
    </source>
</evidence>
<keyword evidence="10" id="KW-1185">Reference proteome</keyword>
<evidence type="ECO:0000256" key="7">
    <source>
        <dbReference type="ARBA" id="ARBA00023136"/>
    </source>
</evidence>
<gene>
    <name evidence="9" type="ORF">H9661_01955</name>
</gene>
<name>A0ABR8PPK2_9CLOT</name>
<feature type="transmembrane region" description="Helical" evidence="8">
    <location>
        <begin position="151"/>
        <end position="169"/>
    </location>
</feature>
<keyword evidence="6 8" id="KW-1133">Transmembrane helix</keyword>
<dbReference type="SMART" id="SM00793">
    <property type="entry name" value="AgrB"/>
    <property type="match status" value="1"/>
</dbReference>